<keyword evidence="2" id="KW-1185">Reference proteome</keyword>
<sequence>MGYNWSLEDLARFRLTVAIRSHHEPSNDTHPIPSTAVRQVSTSRATSQKADPFKSAKPQSTEIRSLMGDEAPKRLFAAGSAMSVFEGSKSPGLGLSGARAINISEAAWLAIMSSDWCGSRGLAPCSQGSHDFIPPHSKTRNKPPSDALTASTPTTCAQNVAPSSAAARTAACPPESEVTCGDSTEEHEDASDHVGCGRKRPALDRPFVGCLREESQGNVSRASGASSDPNSKIYEIGGQGKRTRVDARELSGVTGLGLGLESRVGVGGEHSDKWGKTKLTMPPEQVGYFCTTSLIDKRAVGLSCNRPSETLSRRTFPHTGWWSVVGGDTPQRTART</sequence>
<evidence type="ECO:0000313" key="2">
    <source>
        <dbReference type="Proteomes" id="UP001207468"/>
    </source>
</evidence>
<accession>A0ACC0TR16</accession>
<dbReference type="EMBL" id="JAGFNK010001607">
    <property type="protein sequence ID" value="KAI9430176.1"/>
    <property type="molecule type" value="Genomic_DNA"/>
</dbReference>
<proteinExistence type="predicted"/>
<name>A0ACC0TR16_9AGAM</name>
<gene>
    <name evidence="1" type="ORF">F5148DRAFT_1155201</name>
</gene>
<feature type="non-terminal residue" evidence="1">
    <location>
        <position position="336"/>
    </location>
</feature>
<dbReference type="Proteomes" id="UP001207468">
    <property type="component" value="Unassembled WGS sequence"/>
</dbReference>
<protein>
    <submittedName>
        <fullName evidence="1">Uncharacterized protein</fullName>
    </submittedName>
</protein>
<evidence type="ECO:0000313" key="1">
    <source>
        <dbReference type="EMBL" id="KAI9430176.1"/>
    </source>
</evidence>
<comment type="caution">
    <text evidence="1">The sequence shown here is derived from an EMBL/GenBank/DDBJ whole genome shotgun (WGS) entry which is preliminary data.</text>
</comment>
<organism evidence="1 2">
    <name type="scientific">Russula earlei</name>
    <dbReference type="NCBI Taxonomy" id="71964"/>
    <lineage>
        <taxon>Eukaryota</taxon>
        <taxon>Fungi</taxon>
        <taxon>Dikarya</taxon>
        <taxon>Basidiomycota</taxon>
        <taxon>Agaricomycotina</taxon>
        <taxon>Agaricomycetes</taxon>
        <taxon>Russulales</taxon>
        <taxon>Russulaceae</taxon>
        <taxon>Russula</taxon>
    </lineage>
</organism>
<reference evidence="1" key="1">
    <citation type="submission" date="2021-03" db="EMBL/GenBank/DDBJ databases">
        <title>Evolutionary priming and transition to the ectomycorrhizal habit in an iconic lineage of mushroom-forming fungi: is preadaptation a requirement?</title>
        <authorList>
            <consortium name="DOE Joint Genome Institute"/>
            <person name="Looney B.P."/>
            <person name="Miyauchi S."/>
            <person name="Morin E."/>
            <person name="Drula E."/>
            <person name="Courty P.E."/>
            <person name="Chicoki N."/>
            <person name="Fauchery L."/>
            <person name="Kohler A."/>
            <person name="Kuo A."/>
            <person name="LaButti K."/>
            <person name="Pangilinan J."/>
            <person name="Lipzen A."/>
            <person name="Riley R."/>
            <person name="Andreopoulos W."/>
            <person name="He G."/>
            <person name="Johnson J."/>
            <person name="Barry K.W."/>
            <person name="Grigoriev I.V."/>
            <person name="Nagy L."/>
            <person name="Hibbett D."/>
            <person name="Henrissat B."/>
            <person name="Matheny P.B."/>
            <person name="Labbe J."/>
            <person name="Martin A.F."/>
        </authorList>
    </citation>
    <scope>NUCLEOTIDE SEQUENCE</scope>
    <source>
        <strain evidence="1">BPL698</strain>
    </source>
</reference>